<evidence type="ECO:0000256" key="8">
    <source>
        <dbReference type="ARBA" id="ARBA00022475"/>
    </source>
</evidence>
<feature type="transmembrane region" description="Helical" evidence="24">
    <location>
        <begin position="69"/>
        <end position="85"/>
    </location>
</feature>
<keyword evidence="11 24" id="KW-0812">Transmembrane</keyword>
<evidence type="ECO:0000256" key="23">
    <source>
        <dbReference type="ARBA" id="ARBA00033406"/>
    </source>
</evidence>
<evidence type="ECO:0000256" key="19">
    <source>
        <dbReference type="ARBA" id="ARBA00031825"/>
    </source>
</evidence>
<keyword evidence="26" id="KW-1185">Reference proteome</keyword>
<evidence type="ECO:0000256" key="17">
    <source>
        <dbReference type="ARBA" id="ARBA00023264"/>
    </source>
</evidence>
<evidence type="ECO:0000256" key="18">
    <source>
        <dbReference type="ARBA" id="ARBA00029893"/>
    </source>
</evidence>
<dbReference type="EMBL" id="UESZ01000001">
    <property type="protein sequence ID" value="SSA35305.1"/>
    <property type="molecule type" value="Genomic_DNA"/>
</dbReference>
<evidence type="ECO:0000256" key="10">
    <source>
        <dbReference type="ARBA" id="ARBA00022679"/>
    </source>
</evidence>
<dbReference type="GO" id="GO:0004605">
    <property type="term" value="F:phosphatidate cytidylyltransferase activity"/>
    <property type="evidence" value="ECO:0007669"/>
    <property type="project" value="UniProtKB-EC"/>
</dbReference>
<comment type="similarity">
    <text evidence="5">Belongs to the CDS family.</text>
</comment>
<feature type="transmembrane region" description="Helical" evidence="24">
    <location>
        <begin position="139"/>
        <end position="157"/>
    </location>
</feature>
<sequence length="307" mass="32500">MKLPDALVDWYVELLHLDRSSLRLDLDAGPFSIHLGGRGVFYLIVTVAILALAGVAVLLSGKQELRQKWLTWVLILPVVGIPIWLGKGTTAALAIVLAVIASAEYSRMIALPRPERLILLACAIAYPLLAWLHPAYLALVPLVVLLCALPSIFEGDLSDGVRRTAFAGFGTVWIAWSLAHLVILWENAFLVCFAAAATDVAAWCGGKGFKRFAWGARPLSPLSPNKTVGGLAGAVIGAVVVLTLLGTISVGLVIAVAFGGVLGDLLESMFKRQAGVKDAGDWLPGFGGLLDRIDSLLLVLPLAAVLS</sequence>
<protein>
    <recommendedName>
        <fullName evidence="7">Phosphatidate cytidylyltransferase</fullName>
        <ecNumber evidence="6">2.7.7.41</ecNumber>
    </recommendedName>
    <alternativeName>
        <fullName evidence="20">CDP-DAG synthase</fullName>
    </alternativeName>
    <alternativeName>
        <fullName evidence="22">CDP-DG synthase</fullName>
    </alternativeName>
    <alternativeName>
        <fullName evidence="18">CDP-diacylglycerol synthase</fullName>
    </alternativeName>
    <alternativeName>
        <fullName evidence="21">CDP-diglyceride pyrophosphorylase</fullName>
    </alternativeName>
    <alternativeName>
        <fullName evidence="23">CDP-diglyceride synthase</fullName>
    </alternativeName>
    <alternativeName>
        <fullName evidence="19">CTP:phosphatidate cytidylyltransferase</fullName>
    </alternativeName>
</protein>
<evidence type="ECO:0000256" key="2">
    <source>
        <dbReference type="ARBA" id="ARBA00004651"/>
    </source>
</evidence>
<evidence type="ECO:0000256" key="4">
    <source>
        <dbReference type="ARBA" id="ARBA00005189"/>
    </source>
</evidence>
<proteinExistence type="inferred from homology"/>
<keyword evidence="14" id="KW-0443">Lipid metabolism</keyword>
<evidence type="ECO:0000313" key="26">
    <source>
        <dbReference type="Proteomes" id="UP000250028"/>
    </source>
</evidence>
<feature type="transmembrane region" description="Helical" evidence="24">
    <location>
        <begin position="164"/>
        <end position="182"/>
    </location>
</feature>
<dbReference type="OrthoDB" id="4749050at2"/>
<keyword evidence="17" id="KW-1208">Phospholipid metabolism</keyword>
<evidence type="ECO:0000256" key="7">
    <source>
        <dbReference type="ARBA" id="ARBA00019373"/>
    </source>
</evidence>
<name>A0A2Y8ZTS9_9MICO</name>
<evidence type="ECO:0000256" key="11">
    <source>
        <dbReference type="ARBA" id="ARBA00022692"/>
    </source>
</evidence>
<dbReference type="Pfam" id="PF01148">
    <property type="entry name" value="CTP_transf_1"/>
    <property type="match status" value="1"/>
</dbReference>
<dbReference type="GO" id="GO:0005886">
    <property type="term" value="C:plasma membrane"/>
    <property type="evidence" value="ECO:0007669"/>
    <property type="project" value="UniProtKB-SubCell"/>
</dbReference>
<comment type="pathway">
    <text evidence="3">Phospholipid metabolism; CDP-diacylglycerol biosynthesis; CDP-diacylglycerol from sn-glycerol 3-phosphate: step 3/3.</text>
</comment>
<keyword evidence="10 25" id="KW-0808">Transferase</keyword>
<dbReference type="AlphaFoldDB" id="A0A2Y8ZTS9"/>
<evidence type="ECO:0000313" key="25">
    <source>
        <dbReference type="EMBL" id="SSA35305.1"/>
    </source>
</evidence>
<evidence type="ECO:0000256" key="24">
    <source>
        <dbReference type="SAM" id="Phobius"/>
    </source>
</evidence>
<evidence type="ECO:0000256" key="22">
    <source>
        <dbReference type="ARBA" id="ARBA00032743"/>
    </source>
</evidence>
<dbReference type="PANTHER" id="PTHR46382">
    <property type="entry name" value="PHOSPHATIDATE CYTIDYLYLTRANSFERASE"/>
    <property type="match status" value="1"/>
</dbReference>
<dbReference type="PANTHER" id="PTHR46382:SF1">
    <property type="entry name" value="PHOSPHATIDATE CYTIDYLYLTRANSFERASE"/>
    <property type="match status" value="1"/>
</dbReference>
<keyword evidence="13 24" id="KW-1133">Transmembrane helix</keyword>
<comment type="catalytic activity">
    <reaction evidence="1">
        <text>a 1,2-diacyl-sn-glycero-3-phosphate + CTP + H(+) = a CDP-1,2-diacyl-sn-glycerol + diphosphate</text>
        <dbReference type="Rhea" id="RHEA:16229"/>
        <dbReference type="ChEBI" id="CHEBI:15378"/>
        <dbReference type="ChEBI" id="CHEBI:33019"/>
        <dbReference type="ChEBI" id="CHEBI:37563"/>
        <dbReference type="ChEBI" id="CHEBI:58332"/>
        <dbReference type="ChEBI" id="CHEBI:58608"/>
        <dbReference type="EC" id="2.7.7.41"/>
    </reaction>
</comment>
<feature type="transmembrane region" description="Helical" evidence="24">
    <location>
        <begin position="230"/>
        <end position="262"/>
    </location>
</feature>
<evidence type="ECO:0000256" key="15">
    <source>
        <dbReference type="ARBA" id="ARBA00023136"/>
    </source>
</evidence>
<keyword evidence="15 24" id="KW-0472">Membrane</keyword>
<reference evidence="26" key="1">
    <citation type="submission" date="2016-10" db="EMBL/GenBank/DDBJ databases">
        <authorList>
            <person name="Varghese N."/>
            <person name="Submissions S."/>
        </authorList>
    </citation>
    <scope>NUCLEOTIDE SEQUENCE [LARGE SCALE GENOMIC DNA]</scope>
    <source>
        <strain evidence="26">DSM 22951</strain>
    </source>
</reference>
<keyword evidence="12 25" id="KW-0548">Nucleotidyltransferase</keyword>
<keyword evidence="9" id="KW-0444">Lipid biosynthesis</keyword>
<accession>A0A2Y8ZTS9</accession>
<evidence type="ECO:0000256" key="20">
    <source>
        <dbReference type="ARBA" id="ARBA00032253"/>
    </source>
</evidence>
<evidence type="ECO:0000256" key="1">
    <source>
        <dbReference type="ARBA" id="ARBA00001698"/>
    </source>
</evidence>
<organism evidence="25 26">
    <name type="scientific">Branchiibius hedensis</name>
    <dbReference type="NCBI Taxonomy" id="672460"/>
    <lineage>
        <taxon>Bacteria</taxon>
        <taxon>Bacillati</taxon>
        <taxon>Actinomycetota</taxon>
        <taxon>Actinomycetes</taxon>
        <taxon>Micrococcales</taxon>
        <taxon>Dermacoccaceae</taxon>
        <taxon>Branchiibius</taxon>
    </lineage>
</organism>
<evidence type="ECO:0000256" key="13">
    <source>
        <dbReference type="ARBA" id="ARBA00022989"/>
    </source>
</evidence>
<keyword evidence="16" id="KW-0594">Phospholipid biosynthesis</keyword>
<evidence type="ECO:0000256" key="16">
    <source>
        <dbReference type="ARBA" id="ARBA00023209"/>
    </source>
</evidence>
<evidence type="ECO:0000256" key="14">
    <source>
        <dbReference type="ARBA" id="ARBA00023098"/>
    </source>
</evidence>
<comment type="pathway">
    <text evidence="4">Lipid metabolism.</text>
</comment>
<evidence type="ECO:0000256" key="21">
    <source>
        <dbReference type="ARBA" id="ARBA00032396"/>
    </source>
</evidence>
<evidence type="ECO:0000256" key="5">
    <source>
        <dbReference type="ARBA" id="ARBA00010185"/>
    </source>
</evidence>
<comment type="subcellular location">
    <subcellularLocation>
        <location evidence="2">Cell membrane</location>
        <topology evidence="2">Multi-pass membrane protein</topology>
    </subcellularLocation>
</comment>
<evidence type="ECO:0000256" key="3">
    <source>
        <dbReference type="ARBA" id="ARBA00005119"/>
    </source>
</evidence>
<dbReference type="EC" id="2.7.7.41" evidence="6"/>
<evidence type="ECO:0000256" key="9">
    <source>
        <dbReference type="ARBA" id="ARBA00022516"/>
    </source>
</evidence>
<dbReference type="GO" id="GO:0016024">
    <property type="term" value="P:CDP-diacylglycerol biosynthetic process"/>
    <property type="evidence" value="ECO:0007669"/>
    <property type="project" value="TreeGrafter"/>
</dbReference>
<evidence type="ECO:0000256" key="12">
    <source>
        <dbReference type="ARBA" id="ARBA00022695"/>
    </source>
</evidence>
<gene>
    <name evidence="25" type="ORF">SAMN04489750_2656</name>
</gene>
<keyword evidence="8" id="KW-1003">Cell membrane</keyword>
<dbReference type="Proteomes" id="UP000250028">
    <property type="component" value="Unassembled WGS sequence"/>
</dbReference>
<dbReference type="RefSeq" id="WP_109686484.1">
    <property type="nucleotide sequence ID" value="NZ_QGDN01000001.1"/>
</dbReference>
<evidence type="ECO:0000256" key="6">
    <source>
        <dbReference type="ARBA" id="ARBA00012487"/>
    </source>
</evidence>
<feature type="transmembrane region" description="Helical" evidence="24">
    <location>
        <begin position="40"/>
        <end position="60"/>
    </location>
</feature>